<dbReference type="Gene3D" id="1.25.40.10">
    <property type="entry name" value="Tetratricopeptide repeat domain"/>
    <property type="match status" value="1"/>
</dbReference>
<proteinExistence type="predicted"/>
<dbReference type="EMBL" id="SNRW01015770">
    <property type="protein sequence ID" value="KAA6370053.1"/>
    <property type="molecule type" value="Genomic_DNA"/>
</dbReference>
<protein>
    <submittedName>
        <fullName evidence="1">Uncharacterized protein</fullName>
    </submittedName>
</protein>
<reference evidence="1 2" key="1">
    <citation type="submission" date="2019-03" db="EMBL/GenBank/DDBJ databases">
        <title>Single cell metagenomics reveals metabolic interactions within the superorganism composed of flagellate Streblomastix strix and complex community of Bacteroidetes bacteria on its surface.</title>
        <authorList>
            <person name="Treitli S.C."/>
            <person name="Kolisko M."/>
            <person name="Husnik F."/>
            <person name="Keeling P."/>
            <person name="Hampl V."/>
        </authorList>
    </citation>
    <scope>NUCLEOTIDE SEQUENCE [LARGE SCALE GENOMIC DNA]</scope>
    <source>
        <strain evidence="1">ST1C</strain>
    </source>
</reference>
<gene>
    <name evidence="1" type="ORF">EZS28_034420</name>
</gene>
<name>A0A5J4UIL5_9EUKA</name>
<dbReference type="Proteomes" id="UP000324800">
    <property type="component" value="Unassembled WGS sequence"/>
</dbReference>
<evidence type="ECO:0000313" key="1">
    <source>
        <dbReference type="EMBL" id="KAA6370053.1"/>
    </source>
</evidence>
<sequence length="211" mass="24650">MYGEALVCKCGKPLFRVYQNPHEVTVEGNWKSINQKYYYICPNCLIPCLQSEQEQTKIDNCIRFAIECEQTDQAVHEFERHLKEIGKKLPPFHTNSCVSNVILIQKFKDSIESFDVENALVIGQKLIENQESVREGTPDKSIAVYYMHLGDVEDHLNHPIKAYKYFCKARDYLTIIFGKTDSQETKPQMEVCEMHIQLIEDEFKRMHIPLN</sequence>
<accession>A0A5J4UIL5</accession>
<dbReference type="InterPro" id="IPR011990">
    <property type="entry name" value="TPR-like_helical_dom_sf"/>
</dbReference>
<evidence type="ECO:0000313" key="2">
    <source>
        <dbReference type="Proteomes" id="UP000324800"/>
    </source>
</evidence>
<comment type="caution">
    <text evidence="1">The sequence shown here is derived from an EMBL/GenBank/DDBJ whole genome shotgun (WGS) entry which is preliminary data.</text>
</comment>
<organism evidence="1 2">
    <name type="scientific">Streblomastix strix</name>
    <dbReference type="NCBI Taxonomy" id="222440"/>
    <lineage>
        <taxon>Eukaryota</taxon>
        <taxon>Metamonada</taxon>
        <taxon>Preaxostyla</taxon>
        <taxon>Oxymonadida</taxon>
        <taxon>Streblomastigidae</taxon>
        <taxon>Streblomastix</taxon>
    </lineage>
</organism>
<dbReference type="AlphaFoldDB" id="A0A5J4UIL5"/>